<feature type="compositionally biased region" description="Basic and acidic residues" evidence="1">
    <location>
        <begin position="96"/>
        <end position="122"/>
    </location>
</feature>
<proteinExistence type="predicted"/>
<evidence type="ECO:0000313" key="3">
    <source>
        <dbReference type="Proteomes" id="UP001234989"/>
    </source>
</evidence>
<dbReference type="EMBL" id="CP133613">
    <property type="protein sequence ID" value="WMV13512.1"/>
    <property type="molecule type" value="Genomic_DNA"/>
</dbReference>
<evidence type="ECO:0000256" key="1">
    <source>
        <dbReference type="SAM" id="MobiDB-lite"/>
    </source>
</evidence>
<dbReference type="Proteomes" id="UP001234989">
    <property type="component" value="Chromosome 2"/>
</dbReference>
<sequence>MEKDQEMDKIMAKIMKQLVILSKYIMGASARSVKVVDIGFANPEEAKFEALYNEVVNFLDNQGGGYRSNYTRQGGNQGWNMNEGWKDHEREWRDHNPTWKEREGEKDRYVPPHEHQKPKDSEGVGDPNGLYLISFKPETTRGMPSDTMANPKNEVEVWKVYENFKLVSQRSIRRIVEEVGMPDLNCDSRHFQIGVCKTR</sequence>
<keyword evidence="3" id="KW-1185">Reference proteome</keyword>
<feature type="region of interest" description="Disordered" evidence="1">
    <location>
        <begin position="96"/>
        <end position="128"/>
    </location>
</feature>
<dbReference type="AlphaFoldDB" id="A0AAF0PYU7"/>
<evidence type="ECO:0000313" key="2">
    <source>
        <dbReference type="EMBL" id="WMV13512.1"/>
    </source>
</evidence>
<protein>
    <submittedName>
        <fullName evidence="2">Uncharacterized protein</fullName>
    </submittedName>
</protein>
<accession>A0AAF0PYU7</accession>
<organism evidence="2 3">
    <name type="scientific">Solanum verrucosum</name>
    <dbReference type="NCBI Taxonomy" id="315347"/>
    <lineage>
        <taxon>Eukaryota</taxon>
        <taxon>Viridiplantae</taxon>
        <taxon>Streptophyta</taxon>
        <taxon>Embryophyta</taxon>
        <taxon>Tracheophyta</taxon>
        <taxon>Spermatophyta</taxon>
        <taxon>Magnoliopsida</taxon>
        <taxon>eudicotyledons</taxon>
        <taxon>Gunneridae</taxon>
        <taxon>Pentapetalae</taxon>
        <taxon>asterids</taxon>
        <taxon>lamiids</taxon>
        <taxon>Solanales</taxon>
        <taxon>Solanaceae</taxon>
        <taxon>Solanoideae</taxon>
        <taxon>Solaneae</taxon>
        <taxon>Solanum</taxon>
    </lineage>
</organism>
<name>A0AAF0PYU7_SOLVR</name>
<gene>
    <name evidence="2" type="ORF">MTR67_006897</name>
</gene>
<reference evidence="2" key="1">
    <citation type="submission" date="2023-08" db="EMBL/GenBank/DDBJ databases">
        <title>A de novo genome assembly of Solanum verrucosum Schlechtendal, a Mexican diploid species geographically isolated from the other diploid A-genome species in potato relatives.</title>
        <authorList>
            <person name="Hosaka K."/>
        </authorList>
    </citation>
    <scope>NUCLEOTIDE SEQUENCE</scope>
    <source>
        <tissue evidence="2">Young leaves</tissue>
    </source>
</reference>